<dbReference type="Gene3D" id="1.10.10.10">
    <property type="entry name" value="Winged helix-like DNA-binding domain superfamily/Winged helix DNA-binding domain"/>
    <property type="match status" value="1"/>
</dbReference>
<dbReference type="Pfam" id="PF12802">
    <property type="entry name" value="MarR_2"/>
    <property type="match status" value="1"/>
</dbReference>
<accession>A0A0P6VYH0</accession>
<protein>
    <submittedName>
        <fullName evidence="2">MarR family transcriptional regulator</fullName>
    </submittedName>
</protein>
<dbReference type="STRING" id="665126.ABB55_00290"/>
<dbReference type="PRINTS" id="PR00598">
    <property type="entry name" value="HTHMARR"/>
</dbReference>
<dbReference type="PANTHER" id="PTHR33164:SF43">
    <property type="entry name" value="HTH-TYPE TRANSCRIPTIONAL REPRESSOR YETL"/>
    <property type="match status" value="1"/>
</dbReference>
<reference evidence="2 3" key="2">
    <citation type="submission" date="2015-10" db="EMBL/GenBank/DDBJ databases">
        <title>Draft Genome Sequence of Prosthecomicrobium hirschii ATCC 27832.</title>
        <authorList>
            <person name="Daniel J."/>
            <person name="Givan S.A."/>
            <person name="Brun Y.V."/>
            <person name="Brown P.J."/>
        </authorList>
    </citation>
    <scope>NUCLEOTIDE SEQUENCE [LARGE SCALE GENOMIC DNA]</scope>
    <source>
        <strain evidence="2 3">16</strain>
    </source>
</reference>
<dbReference type="InterPro" id="IPR036388">
    <property type="entry name" value="WH-like_DNA-bd_sf"/>
</dbReference>
<keyword evidence="3" id="KW-1185">Reference proteome</keyword>
<sequence>MPNKIFESRQGAVGAWAKRCYFAGRAAMEAMLRPFDLGSTQWYILHQLVHHGPTLQRDLVRLLQIERATLTVIVGVLVRKGWVEQVIDPADQRRKLLHITPAGSALWAQLPDLSAIINEAAFAGISDAEREIAVRVLRIATERLDAFIDKGEIS</sequence>
<reference evidence="2 3" key="1">
    <citation type="submission" date="2015-09" db="EMBL/GenBank/DDBJ databases">
        <authorList>
            <person name="Jackson K.R."/>
            <person name="Lunt B.L."/>
            <person name="Fisher J.N.B."/>
            <person name="Gardner A.V."/>
            <person name="Bailey M.E."/>
            <person name="Deus L.M."/>
            <person name="Earl A.S."/>
            <person name="Gibby P.D."/>
            <person name="Hartmann K.A."/>
            <person name="Liu J.E."/>
            <person name="Manci A.M."/>
            <person name="Nielsen D.A."/>
            <person name="Solomon M.B."/>
            <person name="Breakwell D.P."/>
            <person name="Burnett S.H."/>
            <person name="Grose J.H."/>
        </authorList>
    </citation>
    <scope>NUCLEOTIDE SEQUENCE [LARGE SCALE GENOMIC DNA]</scope>
    <source>
        <strain evidence="2 3">16</strain>
    </source>
</reference>
<dbReference type="SMART" id="SM00347">
    <property type="entry name" value="HTH_MARR"/>
    <property type="match status" value="1"/>
</dbReference>
<dbReference type="PANTHER" id="PTHR33164">
    <property type="entry name" value="TRANSCRIPTIONAL REGULATOR, MARR FAMILY"/>
    <property type="match status" value="1"/>
</dbReference>
<dbReference type="InterPro" id="IPR000835">
    <property type="entry name" value="HTH_MarR-typ"/>
</dbReference>
<gene>
    <name evidence="2" type="ORF">ABB55_00290</name>
</gene>
<dbReference type="EMBL" id="LJYW01000001">
    <property type="protein sequence ID" value="KPL50858.1"/>
    <property type="molecule type" value="Genomic_DNA"/>
</dbReference>
<feature type="domain" description="HTH marR-type" evidence="1">
    <location>
        <begin position="1"/>
        <end position="142"/>
    </location>
</feature>
<evidence type="ECO:0000313" key="2">
    <source>
        <dbReference type="EMBL" id="KPL50858.1"/>
    </source>
</evidence>
<dbReference type="GO" id="GO:0003700">
    <property type="term" value="F:DNA-binding transcription factor activity"/>
    <property type="evidence" value="ECO:0007669"/>
    <property type="project" value="InterPro"/>
</dbReference>
<dbReference type="InterPro" id="IPR036390">
    <property type="entry name" value="WH_DNA-bd_sf"/>
</dbReference>
<evidence type="ECO:0000259" key="1">
    <source>
        <dbReference type="PROSITE" id="PS50995"/>
    </source>
</evidence>
<dbReference type="AlphaFoldDB" id="A0A0P6VYH0"/>
<name>A0A0P6VYH0_9HYPH</name>
<dbReference type="SUPFAM" id="SSF46785">
    <property type="entry name" value="Winged helix' DNA-binding domain"/>
    <property type="match status" value="1"/>
</dbReference>
<organism evidence="2 3">
    <name type="scientific">Prosthecodimorpha hirschii</name>
    <dbReference type="NCBI Taxonomy" id="665126"/>
    <lineage>
        <taxon>Bacteria</taxon>
        <taxon>Pseudomonadati</taxon>
        <taxon>Pseudomonadota</taxon>
        <taxon>Alphaproteobacteria</taxon>
        <taxon>Hyphomicrobiales</taxon>
        <taxon>Ancalomicrobiaceae</taxon>
        <taxon>Prosthecodimorpha</taxon>
    </lineage>
</organism>
<comment type="caution">
    <text evidence="2">The sequence shown here is derived from an EMBL/GenBank/DDBJ whole genome shotgun (WGS) entry which is preliminary data.</text>
</comment>
<dbReference type="Proteomes" id="UP000048984">
    <property type="component" value="Unassembled WGS sequence"/>
</dbReference>
<dbReference type="PROSITE" id="PS50995">
    <property type="entry name" value="HTH_MARR_2"/>
    <property type="match status" value="1"/>
</dbReference>
<proteinExistence type="predicted"/>
<dbReference type="GO" id="GO:0006950">
    <property type="term" value="P:response to stress"/>
    <property type="evidence" value="ECO:0007669"/>
    <property type="project" value="TreeGrafter"/>
</dbReference>
<evidence type="ECO:0000313" key="3">
    <source>
        <dbReference type="Proteomes" id="UP000048984"/>
    </source>
</evidence>
<dbReference type="InterPro" id="IPR039422">
    <property type="entry name" value="MarR/SlyA-like"/>
</dbReference>